<dbReference type="PANTHER" id="PTHR32322:SF2">
    <property type="entry name" value="EAMA DOMAIN-CONTAINING PROTEIN"/>
    <property type="match status" value="1"/>
</dbReference>
<sequence length="316" mass="33247">MAMSRSAQGYSAALASAVFLSTTSIFIRHLVMNFDMPPLVLACWRNIIVVATLVPLMLLFDRGLLRVGKAHIPFLAIFGLMLAGFNGLWAISVAQNGAAVATVMVYCSVAYTAILGWKFMGESLGALKFTAIALCLCGCALISGALNASAWQSNLLGVIAGLLTGLCYTAYSLMGRVTSTRGISPWTTLLYIFAFAGAFLFLANLTGGWVPGSAVTPGDMFWLGASVEGWTVMILLGAIPTVGGYGFYNVSLSLLDASVANIIVSLEPLFTAVFAFLLLGETLTPVQLLGSALLLSGMAAIKLGDLRRPLPVPQEA</sequence>
<evidence type="ECO:0000259" key="7">
    <source>
        <dbReference type="Pfam" id="PF00892"/>
    </source>
</evidence>
<comment type="subcellular location">
    <subcellularLocation>
        <location evidence="1">Membrane</location>
        <topology evidence="1">Multi-pass membrane protein</topology>
    </subcellularLocation>
</comment>
<dbReference type="AlphaFoldDB" id="A0A1I3X1P0"/>
<comment type="similarity">
    <text evidence="2">Belongs to the EamA transporter family.</text>
</comment>
<feature type="transmembrane region" description="Helical" evidence="6">
    <location>
        <begin position="155"/>
        <end position="174"/>
    </location>
</feature>
<feature type="transmembrane region" description="Helical" evidence="6">
    <location>
        <begin position="39"/>
        <end position="60"/>
    </location>
</feature>
<evidence type="ECO:0000256" key="3">
    <source>
        <dbReference type="ARBA" id="ARBA00022692"/>
    </source>
</evidence>
<feature type="transmembrane region" description="Helical" evidence="6">
    <location>
        <begin position="97"/>
        <end position="117"/>
    </location>
</feature>
<keyword evidence="3 6" id="KW-0812">Transmembrane</keyword>
<proteinExistence type="inferred from homology"/>
<feature type="transmembrane region" description="Helical" evidence="6">
    <location>
        <begin position="230"/>
        <end position="248"/>
    </location>
</feature>
<dbReference type="GO" id="GO:0016020">
    <property type="term" value="C:membrane"/>
    <property type="evidence" value="ECO:0007669"/>
    <property type="project" value="UniProtKB-SubCell"/>
</dbReference>
<evidence type="ECO:0000313" key="9">
    <source>
        <dbReference type="Proteomes" id="UP000198635"/>
    </source>
</evidence>
<protein>
    <submittedName>
        <fullName evidence="8">Threonine/homoserine efflux transporter RhtA</fullName>
    </submittedName>
</protein>
<dbReference type="InterPro" id="IPR050638">
    <property type="entry name" value="AA-Vitamin_Transporters"/>
</dbReference>
<dbReference type="Proteomes" id="UP000198635">
    <property type="component" value="Unassembled WGS sequence"/>
</dbReference>
<evidence type="ECO:0000256" key="6">
    <source>
        <dbReference type="SAM" id="Phobius"/>
    </source>
</evidence>
<evidence type="ECO:0000256" key="1">
    <source>
        <dbReference type="ARBA" id="ARBA00004141"/>
    </source>
</evidence>
<evidence type="ECO:0000256" key="4">
    <source>
        <dbReference type="ARBA" id="ARBA00022989"/>
    </source>
</evidence>
<feature type="transmembrane region" description="Helical" evidence="6">
    <location>
        <begin position="72"/>
        <end position="91"/>
    </location>
</feature>
<name>A0A1I3X1P0_9BACT</name>
<dbReference type="RefSeq" id="WP_177193173.1">
    <property type="nucleotide sequence ID" value="NZ_FORX01000015.1"/>
</dbReference>
<feature type="transmembrane region" description="Helical" evidence="6">
    <location>
        <begin position="186"/>
        <end position="210"/>
    </location>
</feature>
<feature type="transmembrane region" description="Helical" evidence="6">
    <location>
        <begin position="260"/>
        <end position="280"/>
    </location>
</feature>
<keyword evidence="4 6" id="KW-1133">Transmembrane helix</keyword>
<dbReference type="EMBL" id="FORX01000015">
    <property type="protein sequence ID" value="SFK13490.1"/>
    <property type="molecule type" value="Genomic_DNA"/>
</dbReference>
<feature type="transmembrane region" description="Helical" evidence="6">
    <location>
        <begin position="129"/>
        <end position="149"/>
    </location>
</feature>
<organism evidence="8 9">
    <name type="scientific">Desulfomicrobium apsheronum</name>
    <dbReference type="NCBI Taxonomy" id="52560"/>
    <lineage>
        <taxon>Bacteria</taxon>
        <taxon>Pseudomonadati</taxon>
        <taxon>Thermodesulfobacteriota</taxon>
        <taxon>Desulfovibrionia</taxon>
        <taxon>Desulfovibrionales</taxon>
        <taxon>Desulfomicrobiaceae</taxon>
        <taxon>Desulfomicrobium</taxon>
    </lineage>
</organism>
<keyword evidence="5 6" id="KW-0472">Membrane</keyword>
<dbReference type="Gene3D" id="1.10.3730.20">
    <property type="match status" value="1"/>
</dbReference>
<keyword evidence="9" id="KW-1185">Reference proteome</keyword>
<evidence type="ECO:0000313" key="8">
    <source>
        <dbReference type="EMBL" id="SFK13490.1"/>
    </source>
</evidence>
<dbReference type="InterPro" id="IPR000620">
    <property type="entry name" value="EamA_dom"/>
</dbReference>
<feature type="transmembrane region" description="Helical" evidence="6">
    <location>
        <begin position="7"/>
        <end position="27"/>
    </location>
</feature>
<feature type="domain" description="EamA" evidence="7">
    <location>
        <begin position="156"/>
        <end position="301"/>
    </location>
</feature>
<accession>A0A1I3X1P0</accession>
<dbReference type="InterPro" id="IPR037185">
    <property type="entry name" value="EmrE-like"/>
</dbReference>
<dbReference type="STRING" id="52560.SAMN04488082_1156"/>
<feature type="domain" description="EamA" evidence="7">
    <location>
        <begin position="9"/>
        <end position="143"/>
    </location>
</feature>
<evidence type="ECO:0000256" key="2">
    <source>
        <dbReference type="ARBA" id="ARBA00007362"/>
    </source>
</evidence>
<dbReference type="PANTHER" id="PTHR32322">
    <property type="entry name" value="INNER MEMBRANE TRANSPORTER"/>
    <property type="match status" value="1"/>
</dbReference>
<dbReference type="SUPFAM" id="SSF103481">
    <property type="entry name" value="Multidrug resistance efflux transporter EmrE"/>
    <property type="match status" value="2"/>
</dbReference>
<gene>
    <name evidence="8" type="ORF">SAMN04488082_1156</name>
</gene>
<evidence type="ECO:0000256" key="5">
    <source>
        <dbReference type="ARBA" id="ARBA00023136"/>
    </source>
</evidence>
<dbReference type="Pfam" id="PF00892">
    <property type="entry name" value="EamA"/>
    <property type="match status" value="2"/>
</dbReference>
<reference evidence="9" key="1">
    <citation type="submission" date="2016-10" db="EMBL/GenBank/DDBJ databases">
        <authorList>
            <person name="Varghese N."/>
            <person name="Submissions S."/>
        </authorList>
    </citation>
    <scope>NUCLEOTIDE SEQUENCE [LARGE SCALE GENOMIC DNA]</scope>
    <source>
        <strain evidence="9">DSM 5918</strain>
    </source>
</reference>